<keyword evidence="2 7" id="KW-0547">Nucleotide-binding</keyword>
<keyword evidence="11" id="KW-1185">Reference proteome</keyword>
<dbReference type="FunFam" id="1.10.240.10:FF:000001">
    <property type="entry name" value="Tyrosine--tRNA ligase"/>
    <property type="match status" value="1"/>
</dbReference>
<evidence type="ECO:0000256" key="6">
    <source>
        <dbReference type="ARBA" id="ARBA00048248"/>
    </source>
</evidence>
<keyword evidence="1 7" id="KW-0436">Ligase</keyword>
<keyword evidence="5 7" id="KW-0030">Aminoacyl-tRNA synthetase</keyword>
<dbReference type="GO" id="GO:0005829">
    <property type="term" value="C:cytosol"/>
    <property type="evidence" value="ECO:0007669"/>
    <property type="project" value="TreeGrafter"/>
</dbReference>
<dbReference type="PRINTS" id="PR01040">
    <property type="entry name" value="TRNASYNTHTYR"/>
</dbReference>
<feature type="binding site" evidence="7">
    <location>
        <position position="180"/>
    </location>
    <ligand>
        <name>L-tyrosine</name>
        <dbReference type="ChEBI" id="CHEBI:58315"/>
    </ligand>
</feature>
<evidence type="ECO:0000256" key="9">
    <source>
        <dbReference type="SAM" id="MobiDB-lite"/>
    </source>
</evidence>
<organism evidence="10 11">
    <name type="scientific">Tsuneonella litorea</name>
    <dbReference type="NCBI Taxonomy" id="2976475"/>
    <lineage>
        <taxon>Bacteria</taxon>
        <taxon>Pseudomonadati</taxon>
        <taxon>Pseudomonadota</taxon>
        <taxon>Alphaproteobacteria</taxon>
        <taxon>Sphingomonadales</taxon>
        <taxon>Erythrobacteraceae</taxon>
        <taxon>Tsuneonella</taxon>
    </lineage>
</organism>
<dbReference type="InterPro" id="IPR002307">
    <property type="entry name" value="Tyr-tRNA-ligase"/>
</dbReference>
<dbReference type="EMBL" id="JAOAMV010000002">
    <property type="protein sequence ID" value="MCT2558178.1"/>
    <property type="molecule type" value="Genomic_DNA"/>
</dbReference>
<evidence type="ECO:0000256" key="3">
    <source>
        <dbReference type="ARBA" id="ARBA00022840"/>
    </source>
</evidence>
<gene>
    <name evidence="7 10" type="primary">tyrS</name>
    <name evidence="10" type="ORF">N0B51_04220</name>
</gene>
<evidence type="ECO:0000313" key="11">
    <source>
        <dbReference type="Proteomes" id="UP001142648"/>
    </source>
</evidence>
<dbReference type="SUPFAM" id="SSF52374">
    <property type="entry name" value="Nucleotidylyl transferase"/>
    <property type="match status" value="1"/>
</dbReference>
<dbReference type="InterPro" id="IPR036986">
    <property type="entry name" value="S4_RNA-bd_sf"/>
</dbReference>
<dbReference type="Gene3D" id="3.40.50.620">
    <property type="entry name" value="HUPs"/>
    <property type="match status" value="1"/>
</dbReference>
<dbReference type="EC" id="6.1.1.1" evidence="7"/>
<comment type="similarity">
    <text evidence="7">Belongs to the class-I aminoacyl-tRNA synthetase family. TyrS type 1 subfamily.</text>
</comment>
<feature type="binding site" evidence="7">
    <location>
        <position position="39"/>
    </location>
    <ligand>
        <name>L-tyrosine</name>
        <dbReference type="ChEBI" id="CHEBI:58315"/>
    </ligand>
</feature>
<evidence type="ECO:0000256" key="1">
    <source>
        <dbReference type="ARBA" id="ARBA00022598"/>
    </source>
</evidence>
<dbReference type="InterPro" id="IPR002305">
    <property type="entry name" value="aa-tRNA-synth_Ic"/>
</dbReference>
<comment type="catalytic activity">
    <reaction evidence="6 7">
        <text>tRNA(Tyr) + L-tyrosine + ATP = L-tyrosyl-tRNA(Tyr) + AMP + diphosphate + H(+)</text>
        <dbReference type="Rhea" id="RHEA:10220"/>
        <dbReference type="Rhea" id="RHEA-COMP:9706"/>
        <dbReference type="Rhea" id="RHEA-COMP:9707"/>
        <dbReference type="ChEBI" id="CHEBI:15378"/>
        <dbReference type="ChEBI" id="CHEBI:30616"/>
        <dbReference type="ChEBI" id="CHEBI:33019"/>
        <dbReference type="ChEBI" id="CHEBI:58315"/>
        <dbReference type="ChEBI" id="CHEBI:78442"/>
        <dbReference type="ChEBI" id="CHEBI:78536"/>
        <dbReference type="ChEBI" id="CHEBI:456215"/>
        <dbReference type="EC" id="6.1.1.1"/>
    </reaction>
</comment>
<sequence length="402" mass="43997">MSAYESDLLRLLDERGYVHQMTDAAGLDALAARQIVPGYIGFDATAPSLHVGSLVQIMMLRRLQQAGHKPIVVMGGGTTKVGDPSGKDESRKLLTPEMIRDNIASIRPVFENLLRFDDSETGAIMVDNDEWLSALGYVELLRDVGPHFTINRMLTFDSVKLRLEREQPLTFLEFNYMILQAYDFLELARRYECRLQMGGSDQWGNIVNGMELARRMEGRELFGVTTPLLTTADGAKMGKTAAGAVWLNEDQLPSYDFWQYWRNVDDRDVGRFLRLFTDLPLDEIARLEALGGAEINAAKVVLANEVTSLVRGDEAARSAESTAATTFAGGGAGEDLPTIDLAPGMTFVAALTAIGFAASNAEAKRKIAEGAVKLDGETVSDPTLPARPGRLSLGKKRHGILT</sequence>
<comment type="subunit">
    <text evidence="7">Homodimer.</text>
</comment>
<dbReference type="Gene3D" id="1.10.240.10">
    <property type="entry name" value="Tyrosyl-Transfer RNA Synthetase"/>
    <property type="match status" value="1"/>
</dbReference>
<feature type="region of interest" description="Disordered" evidence="9">
    <location>
        <begin position="377"/>
        <end position="402"/>
    </location>
</feature>
<name>A0A9X2W060_9SPHN</name>
<dbReference type="HAMAP" id="MF_02006">
    <property type="entry name" value="Tyr_tRNA_synth_type1"/>
    <property type="match status" value="1"/>
</dbReference>
<keyword evidence="8" id="KW-0694">RNA-binding</keyword>
<reference evidence="10" key="1">
    <citation type="submission" date="2022-09" db="EMBL/GenBank/DDBJ databases">
        <title>The genome sequence of Tsuneonella sp. YG55.</title>
        <authorList>
            <person name="Liu Y."/>
        </authorList>
    </citation>
    <scope>NUCLEOTIDE SEQUENCE</scope>
    <source>
        <strain evidence="10">YG55</strain>
    </source>
</reference>
<dbReference type="PROSITE" id="PS50889">
    <property type="entry name" value="S4"/>
    <property type="match status" value="1"/>
</dbReference>
<evidence type="ECO:0000256" key="5">
    <source>
        <dbReference type="ARBA" id="ARBA00023146"/>
    </source>
</evidence>
<dbReference type="CDD" id="cd00805">
    <property type="entry name" value="TyrRS_core"/>
    <property type="match status" value="1"/>
</dbReference>
<dbReference type="InterPro" id="IPR024107">
    <property type="entry name" value="Tyr-tRNA-ligase_bac_1"/>
</dbReference>
<feature type="short sequence motif" description="'KMSKS' region" evidence="7">
    <location>
        <begin position="236"/>
        <end position="240"/>
    </location>
</feature>
<feature type="compositionally biased region" description="Basic residues" evidence="9">
    <location>
        <begin position="393"/>
        <end position="402"/>
    </location>
</feature>
<feature type="short sequence motif" description="'HIGH' region" evidence="7">
    <location>
        <begin position="44"/>
        <end position="53"/>
    </location>
</feature>
<dbReference type="AlphaFoldDB" id="A0A9X2W060"/>
<comment type="caution">
    <text evidence="10">The sequence shown here is derived from an EMBL/GenBank/DDBJ whole genome shotgun (WGS) entry which is preliminary data.</text>
</comment>
<dbReference type="PANTHER" id="PTHR11766:SF0">
    <property type="entry name" value="TYROSINE--TRNA LIGASE, MITOCHONDRIAL"/>
    <property type="match status" value="1"/>
</dbReference>
<dbReference type="GO" id="GO:0005524">
    <property type="term" value="F:ATP binding"/>
    <property type="evidence" value="ECO:0007669"/>
    <property type="project" value="UniProtKB-UniRule"/>
</dbReference>
<evidence type="ECO:0000256" key="7">
    <source>
        <dbReference type="HAMAP-Rule" id="MF_02006"/>
    </source>
</evidence>
<comment type="function">
    <text evidence="7">Catalyzes the attachment of tyrosine to tRNA(Tyr) in a two-step reaction: tyrosine is first activated by ATP to form Tyr-AMP and then transferred to the acceptor end of tRNA(Tyr).</text>
</comment>
<dbReference type="GO" id="GO:0003723">
    <property type="term" value="F:RNA binding"/>
    <property type="evidence" value="ECO:0007669"/>
    <property type="project" value="UniProtKB-KW"/>
</dbReference>
<evidence type="ECO:0000256" key="2">
    <source>
        <dbReference type="ARBA" id="ARBA00022741"/>
    </source>
</evidence>
<dbReference type="SUPFAM" id="SSF55174">
    <property type="entry name" value="Alpha-L RNA-binding motif"/>
    <property type="match status" value="1"/>
</dbReference>
<protein>
    <recommendedName>
        <fullName evidence="7">Tyrosine--tRNA ligase</fullName>
        <ecNumber evidence="7">6.1.1.1</ecNumber>
    </recommendedName>
    <alternativeName>
        <fullName evidence="7">Tyrosyl-tRNA synthetase</fullName>
        <shortName evidence="7">TyrRS</shortName>
    </alternativeName>
</protein>
<keyword evidence="3 7" id="KW-0067">ATP-binding</keyword>
<feature type="binding site" evidence="7">
    <location>
        <position position="176"/>
    </location>
    <ligand>
        <name>L-tyrosine</name>
        <dbReference type="ChEBI" id="CHEBI:58315"/>
    </ligand>
</feature>
<dbReference type="GO" id="GO:0006437">
    <property type="term" value="P:tyrosyl-tRNA aminoacylation"/>
    <property type="evidence" value="ECO:0007669"/>
    <property type="project" value="UniProtKB-UniRule"/>
</dbReference>
<dbReference type="Pfam" id="PF00579">
    <property type="entry name" value="tRNA-synt_1b"/>
    <property type="match status" value="1"/>
</dbReference>
<dbReference type="InterPro" id="IPR014729">
    <property type="entry name" value="Rossmann-like_a/b/a_fold"/>
</dbReference>
<dbReference type="GO" id="GO:0004831">
    <property type="term" value="F:tyrosine-tRNA ligase activity"/>
    <property type="evidence" value="ECO:0007669"/>
    <property type="project" value="UniProtKB-UniRule"/>
</dbReference>
<dbReference type="RefSeq" id="WP_259960980.1">
    <property type="nucleotide sequence ID" value="NZ_JAOAMV010000002.1"/>
</dbReference>
<keyword evidence="7" id="KW-0963">Cytoplasm</keyword>
<comment type="subcellular location">
    <subcellularLocation>
        <location evidence="7">Cytoplasm</location>
    </subcellularLocation>
</comment>
<feature type="binding site" evidence="7">
    <location>
        <position position="239"/>
    </location>
    <ligand>
        <name>ATP</name>
        <dbReference type="ChEBI" id="CHEBI:30616"/>
    </ligand>
</feature>
<dbReference type="Proteomes" id="UP001142648">
    <property type="component" value="Unassembled WGS sequence"/>
</dbReference>
<evidence type="ECO:0000256" key="8">
    <source>
        <dbReference type="PROSITE-ProRule" id="PRU00182"/>
    </source>
</evidence>
<evidence type="ECO:0000256" key="4">
    <source>
        <dbReference type="ARBA" id="ARBA00022917"/>
    </source>
</evidence>
<accession>A0A9X2W060</accession>
<dbReference type="NCBIfam" id="TIGR00234">
    <property type="entry name" value="tyrS"/>
    <property type="match status" value="1"/>
</dbReference>
<keyword evidence="4 7" id="KW-0648">Protein biosynthesis</keyword>
<proteinExistence type="inferred from homology"/>
<dbReference type="PANTHER" id="PTHR11766">
    <property type="entry name" value="TYROSYL-TRNA SYNTHETASE"/>
    <property type="match status" value="1"/>
</dbReference>
<dbReference type="InterPro" id="IPR024088">
    <property type="entry name" value="Tyr-tRNA-ligase_bac-type"/>
</dbReference>
<dbReference type="Gene3D" id="3.10.290.10">
    <property type="entry name" value="RNA-binding S4 domain"/>
    <property type="match status" value="1"/>
</dbReference>
<evidence type="ECO:0000313" key="10">
    <source>
        <dbReference type="EMBL" id="MCT2558178.1"/>
    </source>
</evidence>